<accession>A0ABS1TZD7</accession>
<keyword evidence="2" id="KW-1185">Reference proteome</keyword>
<evidence type="ECO:0000313" key="2">
    <source>
        <dbReference type="Proteomes" id="UP000660885"/>
    </source>
</evidence>
<evidence type="ECO:0000313" key="1">
    <source>
        <dbReference type="EMBL" id="MBL6077795.1"/>
    </source>
</evidence>
<organism evidence="1 2">
    <name type="scientific">Belnapia arida</name>
    <dbReference type="NCBI Taxonomy" id="2804533"/>
    <lineage>
        <taxon>Bacteria</taxon>
        <taxon>Pseudomonadati</taxon>
        <taxon>Pseudomonadota</taxon>
        <taxon>Alphaproteobacteria</taxon>
        <taxon>Acetobacterales</taxon>
        <taxon>Roseomonadaceae</taxon>
        <taxon>Belnapia</taxon>
    </lineage>
</organism>
<name>A0ABS1TZD7_9PROT</name>
<dbReference type="EMBL" id="JAETWB010000002">
    <property type="protein sequence ID" value="MBL6077795.1"/>
    <property type="molecule type" value="Genomic_DNA"/>
</dbReference>
<reference evidence="1 2" key="1">
    <citation type="submission" date="2021-01" db="EMBL/GenBank/DDBJ databases">
        <title>Belnapia mucosa sp. nov. and Belnapia arida sp. nov., isolated from the Tabernas Desert (Almeria, Spain).</title>
        <authorList>
            <person name="Molina-Menor E."/>
            <person name="Vidal-Verdu A."/>
            <person name="Calonge A."/>
            <person name="Satari L."/>
            <person name="Pereto J."/>
            <person name="Porcar M."/>
        </authorList>
    </citation>
    <scope>NUCLEOTIDE SEQUENCE [LARGE SCALE GENOMIC DNA]</scope>
    <source>
        <strain evidence="1 2">T18</strain>
    </source>
</reference>
<dbReference type="RefSeq" id="WP_202830963.1">
    <property type="nucleotide sequence ID" value="NZ_JAETWB010000002.1"/>
</dbReference>
<dbReference type="Proteomes" id="UP000660885">
    <property type="component" value="Unassembled WGS sequence"/>
</dbReference>
<protein>
    <submittedName>
        <fullName evidence="1">Uncharacterized protein</fullName>
    </submittedName>
</protein>
<gene>
    <name evidence="1" type="ORF">JMJ56_07250</name>
</gene>
<proteinExistence type="predicted"/>
<comment type="caution">
    <text evidence="1">The sequence shown here is derived from an EMBL/GenBank/DDBJ whole genome shotgun (WGS) entry which is preliminary data.</text>
</comment>
<sequence>MAEIWGFPQWEGQGLEPPEVAIAVEAWRQAWRPERLRLLLLAESHMAGSAAELAAPLLPAPGWPMPAGFARHLYCPAYGEPSLAPGVTRNAGTPQYWGLLSAAEGSTAPTRAAFPAVEARLAAKLGLLKRLRRRGVWLTDASLVAVAGPGGARVSPAAYAAALRESWRLHHGVVLPALDPAGVVVIGLAVAKVLRTELDAAFPGRWQAVPQPMGARGAAAAAAMVGALAEALRRHAPGD</sequence>